<dbReference type="EMBL" id="JBAHYK010000077">
    <property type="protein sequence ID" value="KAL0578940.1"/>
    <property type="molecule type" value="Genomic_DNA"/>
</dbReference>
<evidence type="ECO:0000256" key="6">
    <source>
        <dbReference type="ARBA" id="ARBA00023136"/>
    </source>
</evidence>
<evidence type="ECO:0000256" key="4">
    <source>
        <dbReference type="ARBA" id="ARBA00022692"/>
    </source>
</evidence>
<keyword evidence="2" id="KW-0328">Glycosyltransferase</keyword>
<sequence length="405" mass="46726">MFFSKQDSGWTIFDKLYFLKGVAYVVTDDPSQVPETAAMYHKGGKIDHNPQGKYLRRPADEDIRIISTREAKQLFGSGAQVIGGMTFLVNDPPQFLNHYYHWSAELTFGLWRTYSSLDTGITENGTTTLPPPRRMLFNRLDASHWRDYAHMNQFVLRTAFPSISLEFSDDWRDRSEMGVPFVFERVLIADRSAAMPAYNYQRSQRTASVPFGLPGSSHISWWMTVRNNVVRFTGLDPSFGKDTTDTPVITYVSRQGWRRRRLIPEHHDRLVKELYKLRDEHGYEVNVVCMEDYTREEQIRLAARTTVMMGVHGNGLTALVWMNPTPRSTVMEFFYPQGFAHDYEWTARAMGMKHYSFWNDKFFTSPALPVHSYPDGFQGNSIPIDGAAVARLVHERVSMARDLND</sequence>
<dbReference type="InterPro" id="IPR007657">
    <property type="entry name" value="Glycosyltransferase_61"/>
</dbReference>
<dbReference type="Pfam" id="PF04577">
    <property type="entry name" value="Glyco_transf_61"/>
    <property type="match status" value="1"/>
</dbReference>
<keyword evidence="10" id="KW-1185">Reference proteome</keyword>
<evidence type="ECO:0000313" key="9">
    <source>
        <dbReference type="EMBL" id="KAL0578940.1"/>
    </source>
</evidence>
<keyword evidence="5" id="KW-1133">Transmembrane helix</keyword>
<accession>A0ABR3FUY4</accession>
<dbReference type="PANTHER" id="PTHR20961">
    <property type="entry name" value="GLYCOSYLTRANSFERASE"/>
    <property type="match status" value="1"/>
</dbReference>
<evidence type="ECO:0000256" key="5">
    <source>
        <dbReference type="ARBA" id="ARBA00022989"/>
    </source>
</evidence>
<dbReference type="PANTHER" id="PTHR20961:SF38">
    <property type="entry name" value="PROTEIN O-LINKED-MANNOSE BETA-1,4-N-ACETYLGLUCOSAMINYLTRANSFERASE 2"/>
    <property type="match status" value="1"/>
</dbReference>
<evidence type="ECO:0000256" key="7">
    <source>
        <dbReference type="ARBA" id="ARBA00023180"/>
    </source>
</evidence>
<keyword evidence="3" id="KW-0808">Transferase</keyword>
<evidence type="ECO:0000313" key="10">
    <source>
        <dbReference type="Proteomes" id="UP001465976"/>
    </source>
</evidence>
<keyword evidence="7" id="KW-0325">Glycoprotein</keyword>
<evidence type="ECO:0000256" key="1">
    <source>
        <dbReference type="ARBA" id="ARBA00004167"/>
    </source>
</evidence>
<dbReference type="Proteomes" id="UP001465976">
    <property type="component" value="Unassembled WGS sequence"/>
</dbReference>
<keyword evidence="4" id="KW-0812">Transmembrane</keyword>
<keyword evidence="6" id="KW-0472">Membrane</keyword>
<evidence type="ECO:0000256" key="3">
    <source>
        <dbReference type="ARBA" id="ARBA00022679"/>
    </source>
</evidence>
<gene>
    <name evidence="9" type="ORF">V5O48_003031</name>
</gene>
<evidence type="ECO:0000259" key="8">
    <source>
        <dbReference type="Pfam" id="PF04577"/>
    </source>
</evidence>
<reference evidence="9 10" key="1">
    <citation type="submission" date="2024-02" db="EMBL/GenBank/DDBJ databases">
        <title>A draft genome for the cacao thread blight pathogen Marasmius crinis-equi.</title>
        <authorList>
            <person name="Cohen S.P."/>
            <person name="Baruah I.K."/>
            <person name="Amoako-Attah I."/>
            <person name="Bukari Y."/>
            <person name="Meinhardt L.W."/>
            <person name="Bailey B.A."/>
        </authorList>
    </citation>
    <scope>NUCLEOTIDE SEQUENCE [LARGE SCALE GENOMIC DNA]</scope>
    <source>
        <strain evidence="9 10">GH-76</strain>
    </source>
</reference>
<comment type="subcellular location">
    <subcellularLocation>
        <location evidence="1">Membrane</location>
        <topology evidence="1">Single-pass membrane protein</topology>
    </subcellularLocation>
</comment>
<protein>
    <recommendedName>
        <fullName evidence="8">Glycosyltransferase 61 catalytic domain-containing protein</fullName>
    </recommendedName>
</protein>
<comment type="caution">
    <text evidence="9">The sequence shown here is derived from an EMBL/GenBank/DDBJ whole genome shotgun (WGS) entry which is preliminary data.</text>
</comment>
<name>A0ABR3FUY4_9AGAR</name>
<organism evidence="9 10">
    <name type="scientific">Marasmius crinis-equi</name>
    <dbReference type="NCBI Taxonomy" id="585013"/>
    <lineage>
        <taxon>Eukaryota</taxon>
        <taxon>Fungi</taxon>
        <taxon>Dikarya</taxon>
        <taxon>Basidiomycota</taxon>
        <taxon>Agaricomycotina</taxon>
        <taxon>Agaricomycetes</taxon>
        <taxon>Agaricomycetidae</taxon>
        <taxon>Agaricales</taxon>
        <taxon>Marasmiineae</taxon>
        <taxon>Marasmiaceae</taxon>
        <taxon>Marasmius</taxon>
    </lineage>
</organism>
<proteinExistence type="predicted"/>
<feature type="domain" description="Glycosyltransferase 61 catalytic" evidence="8">
    <location>
        <begin position="148"/>
        <end position="325"/>
    </location>
</feature>
<evidence type="ECO:0000256" key="2">
    <source>
        <dbReference type="ARBA" id="ARBA00022676"/>
    </source>
</evidence>
<dbReference type="InterPro" id="IPR049625">
    <property type="entry name" value="Glyco_transf_61_cat"/>
</dbReference>